<feature type="non-terminal residue" evidence="2">
    <location>
        <position position="178"/>
    </location>
</feature>
<dbReference type="AlphaFoldDB" id="A0AA36DIY3"/>
<evidence type="ECO:0000256" key="1">
    <source>
        <dbReference type="SAM" id="MobiDB-lite"/>
    </source>
</evidence>
<gene>
    <name evidence="2" type="ORF">MSPICULIGERA_LOCUS25222</name>
</gene>
<name>A0AA36DIY3_9BILA</name>
<dbReference type="Proteomes" id="UP001177023">
    <property type="component" value="Unassembled WGS sequence"/>
</dbReference>
<reference evidence="2" key="1">
    <citation type="submission" date="2023-06" db="EMBL/GenBank/DDBJ databases">
        <authorList>
            <person name="Delattre M."/>
        </authorList>
    </citation>
    <scope>NUCLEOTIDE SEQUENCE</scope>
    <source>
        <strain evidence="2">AF72</strain>
    </source>
</reference>
<sequence length="178" mass="18998">MHSPAIDSSGYSSMGGDVLTGVAGQYAQQLALGLHTDNHSTRSDSRSTDGSDSSTPNPEEQPINGNRAQTTPQTPAAHPNGNANQPQPPQQQAPIAPLGMALQHATGLEAPVSNFPGFNNPDLFNFQNPSILQYPSMFSGIGNRMPKTNGPLDIYYRSGVPFLESKNLWRPNSTLNAK</sequence>
<feature type="region of interest" description="Disordered" evidence="1">
    <location>
        <begin position="33"/>
        <end position="94"/>
    </location>
</feature>
<accession>A0AA36DIY3</accession>
<dbReference type="EMBL" id="CATQJA010002709">
    <property type="protein sequence ID" value="CAJ0587245.1"/>
    <property type="molecule type" value="Genomic_DNA"/>
</dbReference>
<keyword evidence="3" id="KW-1185">Reference proteome</keyword>
<organism evidence="2 3">
    <name type="scientific">Mesorhabditis spiculigera</name>
    <dbReference type="NCBI Taxonomy" id="96644"/>
    <lineage>
        <taxon>Eukaryota</taxon>
        <taxon>Metazoa</taxon>
        <taxon>Ecdysozoa</taxon>
        <taxon>Nematoda</taxon>
        <taxon>Chromadorea</taxon>
        <taxon>Rhabditida</taxon>
        <taxon>Rhabditina</taxon>
        <taxon>Rhabditomorpha</taxon>
        <taxon>Rhabditoidea</taxon>
        <taxon>Rhabditidae</taxon>
        <taxon>Mesorhabditinae</taxon>
        <taxon>Mesorhabditis</taxon>
    </lineage>
</organism>
<comment type="caution">
    <text evidence="2">The sequence shown here is derived from an EMBL/GenBank/DDBJ whole genome shotgun (WGS) entry which is preliminary data.</text>
</comment>
<evidence type="ECO:0000313" key="2">
    <source>
        <dbReference type="EMBL" id="CAJ0587245.1"/>
    </source>
</evidence>
<proteinExistence type="predicted"/>
<evidence type="ECO:0000313" key="3">
    <source>
        <dbReference type="Proteomes" id="UP001177023"/>
    </source>
</evidence>
<feature type="compositionally biased region" description="Basic and acidic residues" evidence="1">
    <location>
        <begin position="36"/>
        <end position="49"/>
    </location>
</feature>
<protein>
    <submittedName>
        <fullName evidence="2">Uncharacterized protein</fullName>
    </submittedName>
</protein>
<feature type="compositionally biased region" description="Polar residues" evidence="1">
    <location>
        <begin position="63"/>
        <end position="74"/>
    </location>
</feature>
<feature type="compositionally biased region" description="Low complexity" evidence="1">
    <location>
        <begin position="75"/>
        <end position="85"/>
    </location>
</feature>